<dbReference type="Gene3D" id="2.30.30.1190">
    <property type="match status" value="1"/>
</dbReference>
<evidence type="ECO:0000256" key="1">
    <source>
        <dbReference type="ARBA" id="ARBA00022723"/>
    </source>
</evidence>
<reference evidence="8" key="1">
    <citation type="journal article" date="2023" name="bioRxiv">
        <title>Improved chromosome-level genome assembly for marigold (Tagetes erecta).</title>
        <authorList>
            <person name="Jiang F."/>
            <person name="Yuan L."/>
            <person name="Wang S."/>
            <person name="Wang H."/>
            <person name="Xu D."/>
            <person name="Wang A."/>
            <person name="Fan W."/>
        </authorList>
    </citation>
    <scope>NUCLEOTIDE SEQUENCE</scope>
    <source>
        <strain evidence="8">WSJ</strain>
        <tissue evidence="8">Leaf</tissue>
    </source>
</reference>
<feature type="region of interest" description="Disordered" evidence="6">
    <location>
        <begin position="393"/>
        <end position="451"/>
    </location>
</feature>
<dbReference type="PROSITE" id="PS50103">
    <property type="entry name" value="ZF_C3H1"/>
    <property type="match status" value="5"/>
</dbReference>
<organism evidence="8 9">
    <name type="scientific">Tagetes erecta</name>
    <name type="common">African marigold</name>
    <dbReference type="NCBI Taxonomy" id="13708"/>
    <lineage>
        <taxon>Eukaryota</taxon>
        <taxon>Viridiplantae</taxon>
        <taxon>Streptophyta</taxon>
        <taxon>Embryophyta</taxon>
        <taxon>Tracheophyta</taxon>
        <taxon>Spermatophyta</taxon>
        <taxon>Magnoliopsida</taxon>
        <taxon>eudicotyledons</taxon>
        <taxon>Gunneridae</taxon>
        <taxon>Pentapetalae</taxon>
        <taxon>asterids</taxon>
        <taxon>campanulids</taxon>
        <taxon>Asterales</taxon>
        <taxon>Asteraceae</taxon>
        <taxon>Asteroideae</taxon>
        <taxon>Heliantheae alliance</taxon>
        <taxon>Tageteae</taxon>
        <taxon>Tagetes</taxon>
    </lineage>
</organism>
<feature type="zinc finger region" description="C3H1-type" evidence="5">
    <location>
        <begin position="33"/>
        <end position="61"/>
    </location>
</feature>
<dbReference type="GO" id="GO:0008270">
    <property type="term" value="F:zinc ion binding"/>
    <property type="evidence" value="ECO:0007669"/>
    <property type="project" value="UniProtKB-KW"/>
</dbReference>
<feature type="zinc finger region" description="C3H1-type" evidence="5">
    <location>
        <begin position="290"/>
        <end position="318"/>
    </location>
</feature>
<keyword evidence="4" id="KW-0238">DNA-binding</keyword>
<keyword evidence="2 5" id="KW-0863">Zinc-finger</keyword>
<proteinExistence type="predicted"/>
<dbReference type="SUPFAM" id="SSF90229">
    <property type="entry name" value="CCCH zinc finger"/>
    <property type="match status" value="5"/>
</dbReference>
<dbReference type="InterPro" id="IPR000571">
    <property type="entry name" value="Znf_CCCH"/>
</dbReference>
<dbReference type="GO" id="GO:0003729">
    <property type="term" value="F:mRNA binding"/>
    <property type="evidence" value="ECO:0007669"/>
    <property type="project" value="TreeGrafter"/>
</dbReference>
<feature type="domain" description="C3H1-type" evidence="7">
    <location>
        <begin position="336"/>
        <end position="364"/>
    </location>
</feature>
<dbReference type="Pfam" id="PF00642">
    <property type="entry name" value="zf-CCCH"/>
    <property type="match status" value="5"/>
</dbReference>
<dbReference type="InterPro" id="IPR050974">
    <property type="entry name" value="Plant_ZF_CCCH"/>
</dbReference>
<evidence type="ECO:0000256" key="4">
    <source>
        <dbReference type="ARBA" id="ARBA00023125"/>
    </source>
</evidence>
<dbReference type="PANTHER" id="PTHR12506:SF41">
    <property type="entry name" value="ZINC FINGER CCCH DOMAIN-CONTAINING PROTEIN 58"/>
    <property type="match status" value="1"/>
</dbReference>
<dbReference type="AlphaFoldDB" id="A0AAD8P3P8"/>
<feature type="zinc finger region" description="C3H1-type" evidence="5">
    <location>
        <begin position="127"/>
        <end position="155"/>
    </location>
</feature>
<feature type="compositionally biased region" description="Polar residues" evidence="6">
    <location>
        <begin position="419"/>
        <end position="435"/>
    </location>
</feature>
<keyword evidence="3 5" id="KW-0862">Zinc</keyword>
<protein>
    <recommendedName>
        <fullName evidence="7">C3H1-type domain-containing protein</fullName>
    </recommendedName>
</protein>
<evidence type="ECO:0000259" key="7">
    <source>
        <dbReference type="PROSITE" id="PS50103"/>
    </source>
</evidence>
<dbReference type="InterPro" id="IPR036855">
    <property type="entry name" value="Znf_CCCH_sf"/>
</dbReference>
<dbReference type="SMART" id="SM00356">
    <property type="entry name" value="ZnF_C3H1"/>
    <property type="match status" value="5"/>
</dbReference>
<evidence type="ECO:0000256" key="2">
    <source>
        <dbReference type="ARBA" id="ARBA00022771"/>
    </source>
</evidence>
<comment type="caution">
    <text evidence="8">The sequence shown here is derived from an EMBL/GenBank/DDBJ whole genome shotgun (WGS) entry which is preliminary data.</text>
</comment>
<sequence>MSDQVTDWSEQIGLEEPMWRLGLGDEAESYPERPDEADCIYYLRTGFCGYGSRCRFNHPRDRGSADGGLRGGGGGGYPERIGQPVCQYYMRTGTCKFGSSCKYHHPRQGIGSSSTTAALNVSGYPLRPGEKECSYYVKTGQCKFGVTCKFHHPQPAGMVPAPPPQLPPQQQPLSGGPLSTMPSAMYPNVQSPSVVSSQPYGVLTSNWPVARAPFVSGPYLPGTYGPMLTPPGIVPFPGWNPYQTPVHPAASSNTQPIFGGGPAYAMTQLSPSAHSYPLTKSENEHAYPQRPGEPECQFYMKTGDCKFGSSCRYHHPLDWTIPNTNFSLSPMGLPLRPGAPLCSHYAQNGVCKFGPACKFDHPMGTLSYSPSASSLADMPVAPYPVGSYIGTLAPSSSSSELRPELTSITTTTDRHSTTMLPSGSTGSSLSKGMQKSQSTGSTSSSTTHGGN</sequence>
<evidence type="ECO:0000256" key="6">
    <source>
        <dbReference type="SAM" id="MobiDB-lite"/>
    </source>
</evidence>
<dbReference type="EMBL" id="JAUHHV010000003">
    <property type="protein sequence ID" value="KAK1430816.1"/>
    <property type="molecule type" value="Genomic_DNA"/>
</dbReference>
<evidence type="ECO:0000256" key="5">
    <source>
        <dbReference type="PROSITE-ProRule" id="PRU00723"/>
    </source>
</evidence>
<feature type="domain" description="C3H1-type" evidence="7">
    <location>
        <begin position="127"/>
        <end position="155"/>
    </location>
</feature>
<accession>A0AAD8P3P8</accession>
<dbReference type="GO" id="GO:0003677">
    <property type="term" value="F:DNA binding"/>
    <property type="evidence" value="ECO:0007669"/>
    <property type="project" value="UniProtKB-KW"/>
</dbReference>
<dbReference type="Proteomes" id="UP001229421">
    <property type="component" value="Unassembled WGS sequence"/>
</dbReference>
<feature type="domain" description="C3H1-type" evidence="7">
    <location>
        <begin position="33"/>
        <end position="61"/>
    </location>
</feature>
<evidence type="ECO:0000313" key="9">
    <source>
        <dbReference type="Proteomes" id="UP001229421"/>
    </source>
</evidence>
<keyword evidence="9" id="KW-1185">Reference proteome</keyword>
<evidence type="ECO:0000256" key="3">
    <source>
        <dbReference type="ARBA" id="ARBA00022833"/>
    </source>
</evidence>
<feature type="zinc finger region" description="C3H1-type" evidence="5">
    <location>
        <begin position="336"/>
        <end position="364"/>
    </location>
</feature>
<dbReference type="PANTHER" id="PTHR12506">
    <property type="entry name" value="PROTEIN PHOSPHATASE RELATED"/>
    <property type="match status" value="1"/>
</dbReference>
<dbReference type="Gene3D" id="4.10.1000.10">
    <property type="entry name" value="Zinc finger, CCCH-type"/>
    <property type="match status" value="2"/>
</dbReference>
<feature type="zinc finger region" description="C3H1-type" evidence="5">
    <location>
        <begin position="80"/>
        <end position="108"/>
    </location>
</feature>
<keyword evidence="1 5" id="KW-0479">Metal-binding</keyword>
<dbReference type="FunFam" id="4.10.1000.10:FF:000030">
    <property type="entry name" value="CCCH type zinc finger protein"/>
    <property type="match status" value="1"/>
</dbReference>
<name>A0AAD8P3P8_TARER</name>
<feature type="domain" description="C3H1-type" evidence="7">
    <location>
        <begin position="290"/>
        <end position="318"/>
    </location>
</feature>
<evidence type="ECO:0000313" key="8">
    <source>
        <dbReference type="EMBL" id="KAK1430816.1"/>
    </source>
</evidence>
<gene>
    <name evidence="8" type="ORF">QVD17_13851</name>
</gene>
<feature type="domain" description="C3H1-type" evidence="7">
    <location>
        <begin position="80"/>
        <end position="108"/>
    </location>
</feature>
<feature type="compositionally biased region" description="Low complexity" evidence="6">
    <location>
        <begin position="436"/>
        <end position="451"/>
    </location>
</feature>